<keyword evidence="7" id="KW-0663">Pyridoxal phosphate</keyword>
<dbReference type="AlphaFoldDB" id="A0A8J7NP40"/>
<accession>A0A8J7NP40</accession>
<proteinExistence type="inferred from homology"/>
<dbReference type="InterPro" id="IPR015424">
    <property type="entry name" value="PyrdxlP-dep_Trfase"/>
</dbReference>
<dbReference type="Gene3D" id="3.90.1150.10">
    <property type="entry name" value="Aspartate Aminotransferase, domain 1"/>
    <property type="match status" value="1"/>
</dbReference>
<gene>
    <name evidence="9" type="primary">Got1_0</name>
    <name evidence="9" type="ORF">GTO95_0006429</name>
</gene>
<dbReference type="PRINTS" id="PR00799">
    <property type="entry name" value="TRANSAMINASE"/>
</dbReference>
<keyword evidence="5" id="KW-0032">Aminotransferase</keyword>
<evidence type="ECO:0000256" key="4">
    <source>
        <dbReference type="ARBA" id="ARBA00012753"/>
    </source>
</evidence>
<dbReference type="GO" id="GO:0005829">
    <property type="term" value="C:cytosol"/>
    <property type="evidence" value="ECO:0007669"/>
    <property type="project" value="TreeGrafter"/>
</dbReference>
<dbReference type="CDD" id="cd00609">
    <property type="entry name" value="AAT_like"/>
    <property type="match status" value="1"/>
</dbReference>
<evidence type="ECO:0000256" key="2">
    <source>
        <dbReference type="ARBA" id="ARBA00007441"/>
    </source>
</evidence>
<evidence type="ECO:0000256" key="3">
    <source>
        <dbReference type="ARBA" id="ARBA00011738"/>
    </source>
</evidence>
<keyword evidence="6" id="KW-0808">Transferase</keyword>
<dbReference type="EMBL" id="JAAWVO010030115">
    <property type="protein sequence ID" value="MBN3316476.1"/>
    <property type="molecule type" value="Genomic_DNA"/>
</dbReference>
<dbReference type="InterPro" id="IPR004839">
    <property type="entry name" value="Aminotransferase_I/II_large"/>
</dbReference>
<name>A0A8J7NP40_ATRSP</name>
<feature type="non-terminal residue" evidence="9">
    <location>
        <position position="420"/>
    </location>
</feature>
<feature type="non-terminal residue" evidence="9">
    <location>
        <position position="1"/>
    </location>
</feature>
<dbReference type="GO" id="GO:0006532">
    <property type="term" value="P:aspartate biosynthetic process"/>
    <property type="evidence" value="ECO:0007669"/>
    <property type="project" value="TreeGrafter"/>
</dbReference>
<dbReference type="Pfam" id="PF00155">
    <property type="entry name" value="Aminotran_1_2"/>
    <property type="match status" value="1"/>
</dbReference>
<dbReference type="InterPro" id="IPR015422">
    <property type="entry name" value="PyrdxlP-dep_Trfase_small"/>
</dbReference>
<feature type="domain" description="Aminotransferase class I/classII large" evidence="8">
    <location>
        <begin position="33"/>
        <end position="412"/>
    </location>
</feature>
<dbReference type="PANTHER" id="PTHR11879:SF36">
    <property type="entry name" value="ASPARTATE AMINOTRANSFERASE, CYTOPLASMIC 2"/>
    <property type="match status" value="1"/>
</dbReference>
<dbReference type="EC" id="2.6.1.1" evidence="4"/>
<dbReference type="InterPro" id="IPR000796">
    <property type="entry name" value="Asp_trans"/>
</dbReference>
<comment type="cofactor">
    <cofactor evidence="1">
        <name>pyridoxal 5'-phosphate</name>
        <dbReference type="ChEBI" id="CHEBI:597326"/>
    </cofactor>
</comment>
<dbReference type="InterPro" id="IPR015421">
    <property type="entry name" value="PyrdxlP-dep_Trfase_major"/>
</dbReference>
<dbReference type="PANTHER" id="PTHR11879">
    <property type="entry name" value="ASPARTATE AMINOTRANSFERASE"/>
    <property type="match status" value="1"/>
</dbReference>
<dbReference type="GO" id="GO:0004069">
    <property type="term" value="F:L-aspartate:2-oxoglutarate aminotransferase activity"/>
    <property type="evidence" value="ECO:0007669"/>
    <property type="project" value="UniProtKB-EC"/>
</dbReference>
<dbReference type="Gene3D" id="3.40.640.10">
    <property type="entry name" value="Type I PLP-dependent aspartate aminotransferase-like (Major domain)"/>
    <property type="match status" value="1"/>
</dbReference>
<reference evidence="9" key="1">
    <citation type="journal article" date="2021" name="Cell">
        <title>Tracing the genetic footprints of vertebrate landing in non-teleost ray-finned fishes.</title>
        <authorList>
            <person name="Bi X."/>
            <person name="Wang K."/>
            <person name="Yang L."/>
            <person name="Pan H."/>
            <person name="Jiang H."/>
            <person name="Wei Q."/>
            <person name="Fang M."/>
            <person name="Yu H."/>
            <person name="Zhu C."/>
            <person name="Cai Y."/>
            <person name="He Y."/>
            <person name="Gan X."/>
            <person name="Zeng H."/>
            <person name="Yu D."/>
            <person name="Zhu Y."/>
            <person name="Jiang H."/>
            <person name="Qiu Q."/>
            <person name="Yang H."/>
            <person name="Zhang Y.E."/>
            <person name="Wang W."/>
            <person name="Zhu M."/>
            <person name="He S."/>
            <person name="Zhang G."/>
        </authorList>
    </citation>
    <scope>NUCLEOTIDE SEQUENCE</scope>
    <source>
        <strain evidence="9">Allg_001</strain>
    </source>
</reference>
<comment type="caution">
    <text evidence="9">The sequence shown here is derived from an EMBL/GenBank/DDBJ whole genome shotgun (WGS) entry which is preliminary data.</text>
</comment>
<evidence type="ECO:0000256" key="7">
    <source>
        <dbReference type="ARBA" id="ARBA00022898"/>
    </source>
</evidence>
<dbReference type="FunFam" id="3.40.640.10:FF:000066">
    <property type="entry name" value="Aspartate aminotransferase"/>
    <property type="match status" value="1"/>
</dbReference>
<dbReference type="Proteomes" id="UP000736164">
    <property type="component" value="Unassembled WGS sequence"/>
</dbReference>
<evidence type="ECO:0000256" key="5">
    <source>
        <dbReference type="ARBA" id="ARBA00022576"/>
    </source>
</evidence>
<evidence type="ECO:0000259" key="8">
    <source>
        <dbReference type="Pfam" id="PF00155"/>
    </source>
</evidence>
<evidence type="ECO:0000313" key="9">
    <source>
        <dbReference type="EMBL" id="MBN3316476.1"/>
    </source>
</evidence>
<sequence>MSTLSVFIESPTVPLSPKRKLLAAYTTDKNFNKVYLGGKEYLTEDGRCYMFPFIWKIKLRMADDPTLTSRYLPISGFPEFTRSTTELALGQDSPAIIENRVIPDALHFGAIQTVGRSGAVRLGAELLRQWYNVNMGWCGPVYLSSPCEDSLANTFRAAGITDVRHYHYWDPEKQSLAVEKLLEDLEEAPELAVIVLSASAHCPTGTDPSQDQWKLIAQVMMKRRLFPFFLLPAQGLCSGDPAQDSWPLRHFVSLGQELFCAQSFSHNFGLYGERTGCLLFVLKESTTLLAVQSQAESMVRTLWSHPPGIGARVVTTVLNNPAHLAEWQEGLKRIVEQGMLVRERLREKLRVLGSPGCWDHLTQQAGMYCYTGLTGKQVDFLAKKKHIYLPADGCLNISALNSRNLDYVAESIHQAVTCNL</sequence>
<dbReference type="GO" id="GO:0030170">
    <property type="term" value="F:pyridoxal phosphate binding"/>
    <property type="evidence" value="ECO:0007669"/>
    <property type="project" value="InterPro"/>
</dbReference>
<keyword evidence="10" id="KW-1185">Reference proteome</keyword>
<evidence type="ECO:0000313" key="10">
    <source>
        <dbReference type="Proteomes" id="UP000736164"/>
    </source>
</evidence>
<organism evidence="9 10">
    <name type="scientific">Atractosteus spatula</name>
    <name type="common">Alligator gar</name>
    <name type="synonym">Lepisosteus spatula</name>
    <dbReference type="NCBI Taxonomy" id="7917"/>
    <lineage>
        <taxon>Eukaryota</taxon>
        <taxon>Metazoa</taxon>
        <taxon>Chordata</taxon>
        <taxon>Craniata</taxon>
        <taxon>Vertebrata</taxon>
        <taxon>Euteleostomi</taxon>
        <taxon>Actinopterygii</taxon>
        <taxon>Neopterygii</taxon>
        <taxon>Holostei</taxon>
        <taxon>Semionotiformes</taxon>
        <taxon>Lepisosteidae</taxon>
        <taxon>Atractosteus</taxon>
    </lineage>
</organism>
<dbReference type="SUPFAM" id="SSF53383">
    <property type="entry name" value="PLP-dependent transferases"/>
    <property type="match status" value="1"/>
</dbReference>
<comment type="similarity">
    <text evidence="2">Belongs to the class-I pyridoxal-phosphate-dependent aminotransferase family.</text>
</comment>
<evidence type="ECO:0000256" key="1">
    <source>
        <dbReference type="ARBA" id="ARBA00001933"/>
    </source>
</evidence>
<comment type="subunit">
    <text evidence="3">Homodimer.</text>
</comment>
<evidence type="ECO:0000256" key="6">
    <source>
        <dbReference type="ARBA" id="ARBA00022679"/>
    </source>
</evidence>
<protein>
    <recommendedName>
        <fullName evidence="4">aspartate transaminase</fullName>
        <ecNumber evidence="4">2.6.1.1</ecNumber>
    </recommendedName>
</protein>